<feature type="compositionally biased region" description="Polar residues" evidence="1">
    <location>
        <begin position="265"/>
        <end position="283"/>
    </location>
</feature>
<feature type="compositionally biased region" description="Pro residues" evidence="1">
    <location>
        <begin position="351"/>
        <end position="361"/>
    </location>
</feature>
<gene>
    <name evidence="2" type="ORF">BDQ12DRAFT_264321</name>
</gene>
<feature type="compositionally biased region" description="Low complexity" evidence="1">
    <location>
        <begin position="473"/>
        <end position="488"/>
    </location>
</feature>
<dbReference type="AlphaFoldDB" id="A0A5C3LRT7"/>
<feature type="compositionally biased region" description="Low complexity" evidence="1">
    <location>
        <begin position="156"/>
        <end position="178"/>
    </location>
</feature>
<accession>A0A5C3LRT7</accession>
<evidence type="ECO:0000256" key="1">
    <source>
        <dbReference type="SAM" id="MobiDB-lite"/>
    </source>
</evidence>
<protein>
    <submittedName>
        <fullName evidence="2">Uncharacterized protein</fullName>
    </submittedName>
</protein>
<proteinExistence type="predicted"/>
<feature type="region of interest" description="Disordered" evidence="1">
    <location>
        <begin position="239"/>
        <end position="502"/>
    </location>
</feature>
<dbReference type="EMBL" id="ML213618">
    <property type="protein sequence ID" value="TFK35814.1"/>
    <property type="molecule type" value="Genomic_DNA"/>
</dbReference>
<dbReference type="STRING" id="68775.A0A5C3LRT7"/>
<sequence>MFRRHIPDLDILDSPILSPTPLSTVGRIPGSAIVDKIFNDPDAWGAADEDEQEYEDGEDLESPMAWLAHEIEKFRQNSAGIEEEGTPELKAFEGKYRLAPQEPYSWGTKWEGIREEDARRPISLAGLFDRGEDFSQDIHNQLTKILESGGNIFRSFPSPASSSDGSSSSSSSAGHRAPPSLPLGSSEDAFPQTPIISPLAVHSASTTLSFLEWYGIYPDTPGLDKKMRRSLHAKARQMAPLIQIPSPPARSSSTPSSTTQPLNLAATQKTFDAPESSAQSNHEPTAPPGLRSRDPSPNRMFENADPFNVKQSLRKESPIPPPGLSIPPMIMESPVNEPSTIAPRPASKASPPAPLPLPKPPAYSRAVSVDHGRPLAGATHKLNRSASAADTAAIRRLPSIPLNNGSGSTPSTRAGTPPISRVATPPLRQASPAPSLPSTPDAIPRPRSRSMTPQMRERGLSISKDSSPVQKLTRSTTAQASQTQRPPALRFASQGGESLCRS</sequence>
<organism evidence="2 3">
    <name type="scientific">Crucibulum laeve</name>
    <dbReference type="NCBI Taxonomy" id="68775"/>
    <lineage>
        <taxon>Eukaryota</taxon>
        <taxon>Fungi</taxon>
        <taxon>Dikarya</taxon>
        <taxon>Basidiomycota</taxon>
        <taxon>Agaricomycotina</taxon>
        <taxon>Agaricomycetes</taxon>
        <taxon>Agaricomycetidae</taxon>
        <taxon>Agaricales</taxon>
        <taxon>Agaricineae</taxon>
        <taxon>Nidulariaceae</taxon>
        <taxon>Crucibulum</taxon>
    </lineage>
</organism>
<feature type="compositionally biased region" description="Polar residues" evidence="1">
    <location>
        <begin position="463"/>
        <end position="472"/>
    </location>
</feature>
<name>A0A5C3LRT7_9AGAR</name>
<feature type="compositionally biased region" description="Low complexity" evidence="1">
    <location>
        <begin position="249"/>
        <end position="261"/>
    </location>
</feature>
<dbReference type="OrthoDB" id="3002189at2759"/>
<evidence type="ECO:0000313" key="2">
    <source>
        <dbReference type="EMBL" id="TFK35814.1"/>
    </source>
</evidence>
<evidence type="ECO:0000313" key="3">
    <source>
        <dbReference type="Proteomes" id="UP000308652"/>
    </source>
</evidence>
<reference evidence="2 3" key="1">
    <citation type="journal article" date="2019" name="Nat. Ecol. Evol.">
        <title>Megaphylogeny resolves global patterns of mushroom evolution.</title>
        <authorList>
            <person name="Varga T."/>
            <person name="Krizsan K."/>
            <person name="Foldi C."/>
            <person name="Dima B."/>
            <person name="Sanchez-Garcia M."/>
            <person name="Sanchez-Ramirez S."/>
            <person name="Szollosi G.J."/>
            <person name="Szarkandi J.G."/>
            <person name="Papp V."/>
            <person name="Albert L."/>
            <person name="Andreopoulos W."/>
            <person name="Angelini C."/>
            <person name="Antonin V."/>
            <person name="Barry K.W."/>
            <person name="Bougher N.L."/>
            <person name="Buchanan P."/>
            <person name="Buyck B."/>
            <person name="Bense V."/>
            <person name="Catcheside P."/>
            <person name="Chovatia M."/>
            <person name="Cooper J."/>
            <person name="Damon W."/>
            <person name="Desjardin D."/>
            <person name="Finy P."/>
            <person name="Geml J."/>
            <person name="Haridas S."/>
            <person name="Hughes K."/>
            <person name="Justo A."/>
            <person name="Karasinski D."/>
            <person name="Kautmanova I."/>
            <person name="Kiss B."/>
            <person name="Kocsube S."/>
            <person name="Kotiranta H."/>
            <person name="LaButti K.M."/>
            <person name="Lechner B.E."/>
            <person name="Liimatainen K."/>
            <person name="Lipzen A."/>
            <person name="Lukacs Z."/>
            <person name="Mihaltcheva S."/>
            <person name="Morgado L.N."/>
            <person name="Niskanen T."/>
            <person name="Noordeloos M.E."/>
            <person name="Ohm R.A."/>
            <person name="Ortiz-Santana B."/>
            <person name="Ovrebo C."/>
            <person name="Racz N."/>
            <person name="Riley R."/>
            <person name="Savchenko A."/>
            <person name="Shiryaev A."/>
            <person name="Soop K."/>
            <person name="Spirin V."/>
            <person name="Szebenyi C."/>
            <person name="Tomsovsky M."/>
            <person name="Tulloss R.E."/>
            <person name="Uehling J."/>
            <person name="Grigoriev I.V."/>
            <person name="Vagvolgyi C."/>
            <person name="Papp T."/>
            <person name="Martin F.M."/>
            <person name="Miettinen O."/>
            <person name="Hibbett D.S."/>
            <person name="Nagy L.G."/>
        </authorList>
    </citation>
    <scope>NUCLEOTIDE SEQUENCE [LARGE SCALE GENOMIC DNA]</scope>
    <source>
        <strain evidence="2 3">CBS 166.37</strain>
    </source>
</reference>
<dbReference type="Proteomes" id="UP000308652">
    <property type="component" value="Unassembled WGS sequence"/>
</dbReference>
<feature type="compositionally biased region" description="Polar residues" evidence="1">
    <location>
        <begin position="401"/>
        <end position="414"/>
    </location>
</feature>
<feature type="region of interest" description="Disordered" evidence="1">
    <location>
        <begin position="156"/>
        <end position="189"/>
    </location>
</feature>
<keyword evidence="3" id="KW-1185">Reference proteome</keyword>